<dbReference type="SUPFAM" id="SSF53474">
    <property type="entry name" value="alpha/beta-Hydrolases"/>
    <property type="match status" value="1"/>
</dbReference>
<keyword evidence="6" id="KW-1185">Reference proteome</keyword>
<dbReference type="EMBL" id="JAFEUP010000003">
    <property type="protein sequence ID" value="MBM7061351.1"/>
    <property type="molecule type" value="Genomic_DNA"/>
</dbReference>
<comment type="similarity">
    <text evidence="1 3">Belongs to the type-B carboxylesterase/lipase family.</text>
</comment>
<gene>
    <name evidence="5" type="ORF">JQX08_11605</name>
</gene>
<reference evidence="5 6" key="1">
    <citation type="submission" date="2021-02" db="EMBL/GenBank/DDBJ databases">
        <authorList>
            <person name="Lee D.-H."/>
        </authorList>
    </citation>
    <scope>NUCLEOTIDE SEQUENCE [LARGE SCALE GENOMIC DNA]</scope>
    <source>
        <strain evidence="5 6">UL073</strain>
    </source>
</reference>
<dbReference type="RefSeq" id="WP_205348535.1">
    <property type="nucleotide sequence ID" value="NZ_JAFEUP010000003.1"/>
</dbReference>
<dbReference type="InterPro" id="IPR050309">
    <property type="entry name" value="Type-B_Carboxylest/Lipase"/>
</dbReference>
<dbReference type="Proteomes" id="UP000717995">
    <property type="component" value="Unassembled WGS sequence"/>
</dbReference>
<evidence type="ECO:0000313" key="6">
    <source>
        <dbReference type="Proteomes" id="UP000717995"/>
    </source>
</evidence>
<proteinExistence type="inferred from homology"/>
<feature type="chain" id="PRO_5044979026" description="Carboxylic ester hydrolase" evidence="3">
    <location>
        <begin position="32"/>
        <end position="565"/>
    </location>
</feature>
<dbReference type="InterPro" id="IPR002018">
    <property type="entry name" value="CarbesteraseB"/>
</dbReference>
<organism evidence="5 6">
    <name type="scientific">Zestomonas insulae</name>
    <dbReference type="NCBI Taxonomy" id="2809017"/>
    <lineage>
        <taxon>Bacteria</taxon>
        <taxon>Pseudomonadati</taxon>
        <taxon>Pseudomonadota</taxon>
        <taxon>Gammaproteobacteria</taxon>
        <taxon>Pseudomonadales</taxon>
        <taxon>Pseudomonadaceae</taxon>
        <taxon>Zestomonas</taxon>
    </lineage>
</organism>
<dbReference type="EC" id="3.1.1.-" evidence="3"/>
<sequence>MHNLLACRRSRWLTTALTGLLLGTTLGSAEAGPQVQTANGVVEGAVVNNTRLFRNIPYAQAPVGNLRWRAPQPAQPWSGVLQAVGDAKLCAQGGSEVTHNIGEEDCLVLHVTTPPNATPGAKLPVMLWIHGGAFMEGSGRQYDATQLVARNTVVVSINYRVGIFGFLALEALRNEASDRSVGNYGLLDQQLAMKWVQQNIAAFGGDPRNVTLAGQSAGAMSVLMHMTMPPSAGLFQRAIAQSPVFMGEGGPITDLKTAIGKGSATAALLGCPAGAGQLACLRGKNVGDLQNASLMKWSALSISTQTLLPFAPVVDGVVLPANPTTNLIRGNYQKVPLLIGTTRDEAKPLFAVAQFVTGHRLTSDEYNQFLQNSAPSVSWVAVRALYPVIAYGTPAAAGSALLSDSAFSCAANNLRKRMYRNSPVYGYEFADPNSPSGFGADLLGPTTTPDVLGAGHTDELPFLFNRRTAVGNTVSLNASQTEMSSRMLGYWTNFMKTSNPNGSGLPTWKPFDANGNLLGLERQGLMRLRPGDTKMVYSSVLLKDFEQEHHCALWDTVLPFASILL</sequence>
<keyword evidence="3" id="KW-0732">Signal</keyword>
<evidence type="ECO:0000256" key="3">
    <source>
        <dbReference type="RuleBase" id="RU361235"/>
    </source>
</evidence>
<feature type="signal peptide" evidence="3">
    <location>
        <begin position="1"/>
        <end position="31"/>
    </location>
</feature>
<protein>
    <recommendedName>
        <fullName evidence="3">Carboxylic ester hydrolase</fullName>
        <ecNumber evidence="3">3.1.1.-</ecNumber>
    </recommendedName>
</protein>
<keyword evidence="2 3" id="KW-0378">Hydrolase</keyword>
<dbReference type="Pfam" id="PF00135">
    <property type="entry name" value="COesterase"/>
    <property type="match status" value="1"/>
</dbReference>
<evidence type="ECO:0000256" key="1">
    <source>
        <dbReference type="ARBA" id="ARBA00005964"/>
    </source>
</evidence>
<feature type="domain" description="Carboxylesterase type B" evidence="4">
    <location>
        <begin position="33"/>
        <end position="524"/>
    </location>
</feature>
<comment type="caution">
    <text evidence="5">The sequence shown here is derived from an EMBL/GenBank/DDBJ whole genome shotgun (WGS) entry which is preliminary data.</text>
</comment>
<evidence type="ECO:0000313" key="5">
    <source>
        <dbReference type="EMBL" id="MBM7061351.1"/>
    </source>
</evidence>
<dbReference type="PROSITE" id="PS00122">
    <property type="entry name" value="CARBOXYLESTERASE_B_1"/>
    <property type="match status" value="1"/>
</dbReference>
<evidence type="ECO:0000259" key="4">
    <source>
        <dbReference type="Pfam" id="PF00135"/>
    </source>
</evidence>
<evidence type="ECO:0000256" key="2">
    <source>
        <dbReference type="ARBA" id="ARBA00022801"/>
    </source>
</evidence>
<dbReference type="Gene3D" id="3.40.50.1820">
    <property type="entry name" value="alpha/beta hydrolase"/>
    <property type="match status" value="1"/>
</dbReference>
<accession>A0ABS2IE24</accession>
<dbReference type="InterPro" id="IPR019826">
    <property type="entry name" value="Carboxylesterase_B_AS"/>
</dbReference>
<name>A0ABS2IE24_9GAMM</name>
<dbReference type="InterPro" id="IPR029058">
    <property type="entry name" value="AB_hydrolase_fold"/>
</dbReference>
<dbReference type="PANTHER" id="PTHR11559">
    <property type="entry name" value="CARBOXYLESTERASE"/>
    <property type="match status" value="1"/>
</dbReference>